<evidence type="ECO:0000256" key="3">
    <source>
        <dbReference type="ARBA" id="ARBA00022723"/>
    </source>
</evidence>
<dbReference type="EC" id="3.4.24.-" evidence="8"/>
<feature type="domain" description="Peptidase M4" evidence="9">
    <location>
        <begin position="91"/>
        <end position="179"/>
    </location>
</feature>
<dbReference type="InterPro" id="IPR023612">
    <property type="entry name" value="Peptidase_M4"/>
</dbReference>
<dbReference type="CDD" id="cd09597">
    <property type="entry name" value="M4_TLP"/>
    <property type="match status" value="1"/>
</dbReference>
<dbReference type="EMBL" id="WVTD01000032">
    <property type="protein sequence ID" value="MYM00198.1"/>
    <property type="molecule type" value="Genomic_DNA"/>
</dbReference>
<dbReference type="PRINTS" id="PR00730">
    <property type="entry name" value="THERMOLYSIN"/>
</dbReference>
<proteinExistence type="inferred from homology"/>
<keyword evidence="2 8" id="KW-0645">Protease</keyword>
<comment type="function">
    <text evidence="8">Extracellular zinc metalloprotease.</text>
</comment>
<dbReference type="Proteomes" id="UP000465810">
    <property type="component" value="Unassembled WGS sequence"/>
</dbReference>
<evidence type="ECO:0000256" key="8">
    <source>
        <dbReference type="RuleBase" id="RU366073"/>
    </source>
</evidence>
<accession>A0A7X4GK98</accession>
<keyword evidence="5 8" id="KW-0862">Zinc</keyword>
<comment type="cofactor">
    <cofactor evidence="8">
        <name>Zn(2+)</name>
        <dbReference type="ChEBI" id="CHEBI:29105"/>
    </cofactor>
</comment>
<organism evidence="11 12">
    <name type="scientific">Novosphingobium silvae</name>
    <dbReference type="NCBI Taxonomy" id="2692619"/>
    <lineage>
        <taxon>Bacteria</taxon>
        <taxon>Pseudomonadati</taxon>
        <taxon>Pseudomonadota</taxon>
        <taxon>Alphaproteobacteria</taxon>
        <taxon>Sphingomonadales</taxon>
        <taxon>Sphingomonadaceae</taxon>
        <taxon>Novosphingobium</taxon>
    </lineage>
</organism>
<dbReference type="GO" id="GO:0046872">
    <property type="term" value="F:metal ion binding"/>
    <property type="evidence" value="ECO:0007669"/>
    <property type="project" value="UniProtKB-UniRule"/>
</dbReference>
<evidence type="ECO:0000256" key="7">
    <source>
        <dbReference type="PIRSR" id="PIRSR623612-1"/>
    </source>
</evidence>
<dbReference type="GO" id="GO:0005576">
    <property type="term" value="C:extracellular region"/>
    <property type="evidence" value="ECO:0007669"/>
    <property type="project" value="UniProtKB-SubCell"/>
</dbReference>
<evidence type="ECO:0000256" key="4">
    <source>
        <dbReference type="ARBA" id="ARBA00022801"/>
    </source>
</evidence>
<gene>
    <name evidence="11" type="ORF">GR702_20815</name>
</gene>
<dbReference type="SUPFAM" id="SSF55486">
    <property type="entry name" value="Metalloproteases ('zincins'), catalytic domain"/>
    <property type="match status" value="1"/>
</dbReference>
<dbReference type="InterPro" id="IPR052759">
    <property type="entry name" value="Metalloprotease_M4"/>
</dbReference>
<evidence type="ECO:0000256" key="1">
    <source>
        <dbReference type="ARBA" id="ARBA00009388"/>
    </source>
</evidence>
<evidence type="ECO:0000256" key="6">
    <source>
        <dbReference type="ARBA" id="ARBA00023049"/>
    </source>
</evidence>
<keyword evidence="8" id="KW-0964">Secreted</keyword>
<dbReference type="Gene3D" id="1.10.390.10">
    <property type="entry name" value="Neutral Protease Domain 2"/>
    <property type="match status" value="1"/>
</dbReference>
<feature type="domain" description="Peptidase M4 C-terminal" evidence="10">
    <location>
        <begin position="183"/>
        <end position="350"/>
    </location>
</feature>
<dbReference type="Pfam" id="PF01447">
    <property type="entry name" value="Peptidase_M4"/>
    <property type="match status" value="1"/>
</dbReference>
<keyword evidence="3" id="KW-0479">Metal-binding</keyword>
<dbReference type="InterPro" id="IPR013856">
    <property type="entry name" value="Peptidase_M4_domain"/>
</dbReference>
<keyword evidence="12" id="KW-1185">Reference proteome</keyword>
<name>A0A7X4GK98_9SPHN</name>
<dbReference type="PANTHER" id="PTHR43579:SF1">
    <property type="entry name" value="NEUTRAL METALLOPROTEINASE"/>
    <property type="match status" value="1"/>
</dbReference>
<evidence type="ECO:0000256" key="5">
    <source>
        <dbReference type="ARBA" id="ARBA00022833"/>
    </source>
</evidence>
<comment type="similarity">
    <text evidence="1 8">Belongs to the peptidase M4 family.</text>
</comment>
<dbReference type="Pfam" id="PF02868">
    <property type="entry name" value="Peptidase_M4_C"/>
    <property type="match status" value="1"/>
</dbReference>
<dbReference type="Gene3D" id="3.10.170.10">
    <property type="match status" value="1"/>
</dbReference>
<dbReference type="GO" id="GO:0004222">
    <property type="term" value="F:metalloendopeptidase activity"/>
    <property type="evidence" value="ECO:0007669"/>
    <property type="project" value="UniProtKB-UniRule"/>
</dbReference>
<dbReference type="RefSeq" id="WP_160987467.1">
    <property type="nucleotide sequence ID" value="NZ_WVTD01000032.1"/>
</dbReference>
<dbReference type="InterPro" id="IPR001570">
    <property type="entry name" value="Peptidase_M4_C_domain"/>
</dbReference>
<feature type="active site" evidence="7">
    <location>
        <position position="173"/>
    </location>
</feature>
<sequence>MPDHRHEDRCCICGFIPPYLVESLADSEDARVRKVAFATLEATTTARATRLVNPSQLLGRSVAPGQGRSRVVYDMEGRSMPLPGTLRRTEYQSAVLQDEVDEAFENAGRTYEFYRSVMGLDSLDGGGFPIVSSVNFGFQVGNAFWDGERIVYGAGDGNLFLPFTRSLAVAAHEMSHGVLSFSSDLDYEGETGALNESFCDVMGISVEQYTNGTSVAEARWSLGAELLGPALADVEAIRTFEARPAFKDHPNLSTDPQPKHMRDYVFTDKDRGGVHINSGIPNHAFYLVAQALGGNVWDRSARIWFEAFTNVLNRRASFQQAALATASVARQKFGEEAGLAVSNAWRAVGVQPDVRP</sequence>
<evidence type="ECO:0000313" key="11">
    <source>
        <dbReference type="EMBL" id="MYM00198.1"/>
    </source>
</evidence>
<comment type="caution">
    <text evidence="11">The sequence shown here is derived from an EMBL/GenBank/DDBJ whole genome shotgun (WGS) entry which is preliminary data.</text>
</comment>
<evidence type="ECO:0000259" key="10">
    <source>
        <dbReference type="Pfam" id="PF02868"/>
    </source>
</evidence>
<protein>
    <recommendedName>
        <fullName evidence="8">Neutral metalloproteinase</fullName>
        <ecNumber evidence="8">3.4.24.-</ecNumber>
    </recommendedName>
</protein>
<dbReference type="PANTHER" id="PTHR43579">
    <property type="match status" value="1"/>
</dbReference>
<feature type="active site" description="Proton donor" evidence="7">
    <location>
        <position position="275"/>
    </location>
</feature>
<dbReference type="GO" id="GO:0006508">
    <property type="term" value="P:proteolysis"/>
    <property type="evidence" value="ECO:0007669"/>
    <property type="project" value="UniProtKB-KW"/>
</dbReference>
<keyword evidence="6 8" id="KW-0482">Metalloprotease</keyword>
<comment type="subcellular location">
    <subcellularLocation>
        <location evidence="8">Secreted</location>
    </subcellularLocation>
</comment>
<reference evidence="11 12" key="1">
    <citation type="submission" date="2019-12" db="EMBL/GenBank/DDBJ databases">
        <authorList>
            <person name="Feng G."/>
            <person name="Zhu H."/>
        </authorList>
    </citation>
    <scope>NUCLEOTIDE SEQUENCE [LARGE SCALE GENOMIC DNA]</scope>
    <source>
        <strain evidence="11 12">FGD1</strain>
    </source>
</reference>
<evidence type="ECO:0000313" key="12">
    <source>
        <dbReference type="Proteomes" id="UP000465810"/>
    </source>
</evidence>
<dbReference type="InterPro" id="IPR027268">
    <property type="entry name" value="Peptidase_M4/M1_CTD_sf"/>
</dbReference>
<keyword evidence="4 8" id="KW-0378">Hydrolase</keyword>
<evidence type="ECO:0000259" key="9">
    <source>
        <dbReference type="Pfam" id="PF01447"/>
    </source>
</evidence>
<dbReference type="AlphaFoldDB" id="A0A7X4GK98"/>
<evidence type="ECO:0000256" key="2">
    <source>
        <dbReference type="ARBA" id="ARBA00022670"/>
    </source>
</evidence>